<feature type="transmembrane region" description="Helical" evidence="7">
    <location>
        <begin position="510"/>
        <end position="534"/>
    </location>
</feature>
<sequence length="634" mass="72473">MVFQFSMKTKGVLTLLGGFILLLMSGSMFLWGQINVYVTSYYRQKDDANLDLSVGGAIFPVMMASFGIGLPLGIKLVKIFGQARISLLISTIISCLMIVISSYTARFYQFVIVYGIISGLAQGSIFFVPIYIGYLYFPNNRGLVVGINSLGYALNSFLFGLLFFKLVNPNGLPQISNPDGYSYFEGVSISVAQAVPQAIRSIGYIFLSVSIVATQLIMYHPNQIGEQEKRLKKELQKKESEMKELQQIQQKLELIDIQSTKNNNLQDLEQFKQTDIAQLDQLEVNKKIEIIQLEEEIIHQKIQIAHKLDLQQEYEYINPQILKKLKFEEIQSSENKSNEISQNQKLVELIVLDHPNRKQHKNSFLSEINTKPLDLEKYYDQKENQIEADLQEFKKRNAYIEQQLNNLGPPSIKVCFRQPQLYVSILLGFLVIGLGLIINGNYKSIAKDYGFTSDSFQSLVGSLSGIASGFCRPMWSLLLDKYSFKRILQILLLIEIITSLTIQFTNVNRIFYALWVFIIHTTLGGVLVMWPVFCSQINGIKIGSQLYCFYWLGFTIANLFQFMLVMGLKTKIGFNNILYIYFAQALIGLLLITFYNFKINWAKYYKEIPKNLQSQVSLQKDQTLDNQLRSTISS</sequence>
<organism evidence="8 9">
    <name type="scientific">Tetrahymena thermophila (strain SB210)</name>
    <dbReference type="NCBI Taxonomy" id="312017"/>
    <lineage>
        <taxon>Eukaryota</taxon>
        <taxon>Sar</taxon>
        <taxon>Alveolata</taxon>
        <taxon>Ciliophora</taxon>
        <taxon>Intramacronucleata</taxon>
        <taxon>Oligohymenophorea</taxon>
        <taxon>Hymenostomatida</taxon>
        <taxon>Tetrahymenina</taxon>
        <taxon>Tetrahymenidae</taxon>
        <taxon>Tetrahymena</taxon>
    </lineage>
</organism>
<evidence type="ECO:0000256" key="6">
    <source>
        <dbReference type="SAM" id="Coils"/>
    </source>
</evidence>
<dbReference type="KEGG" id="tet:TTHERM_00798170"/>
<evidence type="ECO:0000256" key="3">
    <source>
        <dbReference type="ARBA" id="ARBA00022692"/>
    </source>
</evidence>
<keyword evidence="3 7" id="KW-0812">Transmembrane</keyword>
<dbReference type="EMBL" id="GG662628">
    <property type="protein sequence ID" value="EAS00156.1"/>
    <property type="molecule type" value="Genomic_DNA"/>
</dbReference>
<accession>Q23UA9</accession>
<feature type="coiled-coil region" evidence="6">
    <location>
        <begin position="224"/>
        <end position="296"/>
    </location>
</feature>
<dbReference type="PANTHER" id="PTHR43385:SF1">
    <property type="entry name" value="RIBOFLAVIN TRANSPORTER RIBJ"/>
    <property type="match status" value="1"/>
</dbReference>
<evidence type="ECO:0000256" key="2">
    <source>
        <dbReference type="ARBA" id="ARBA00022448"/>
    </source>
</evidence>
<dbReference type="PANTHER" id="PTHR43385">
    <property type="entry name" value="RIBOFLAVIN TRANSPORTER RIBJ"/>
    <property type="match status" value="1"/>
</dbReference>
<dbReference type="AlphaFoldDB" id="Q23UA9"/>
<evidence type="ECO:0000256" key="4">
    <source>
        <dbReference type="ARBA" id="ARBA00022989"/>
    </source>
</evidence>
<comment type="subcellular location">
    <subcellularLocation>
        <location evidence="1">Membrane</location>
        <topology evidence="1">Multi-pass membrane protein</topology>
    </subcellularLocation>
</comment>
<feature type="transmembrane region" description="Helical" evidence="7">
    <location>
        <begin position="85"/>
        <end position="105"/>
    </location>
</feature>
<proteinExistence type="predicted"/>
<feature type="transmembrane region" description="Helical" evidence="7">
    <location>
        <begin position="578"/>
        <end position="597"/>
    </location>
</feature>
<feature type="transmembrane region" description="Helical" evidence="7">
    <location>
        <begin position="12"/>
        <end position="32"/>
    </location>
</feature>
<feature type="transmembrane region" description="Helical" evidence="7">
    <location>
        <begin position="111"/>
        <end position="136"/>
    </location>
</feature>
<feature type="transmembrane region" description="Helical" evidence="7">
    <location>
        <begin position="52"/>
        <end position="73"/>
    </location>
</feature>
<dbReference type="FunCoup" id="Q23UA9">
    <property type="interactions" value="2"/>
</dbReference>
<feature type="transmembrane region" description="Helical" evidence="7">
    <location>
        <begin position="546"/>
        <end position="566"/>
    </location>
</feature>
<dbReference type="OrthoDB" id="327411at2759"/>
<dbReference type="GeneID" id="7827734"/>
<dbReference type="SUPFAM" id="SSF103473">
    <property type="entry name" value="MFS general substrate transporter"/>
    <property type="match status" value="1"/>
</dbReference>
<evidence type="ECO:0000256" key="5">
    <source>
        <dbReference type="ARBA" id="ARBA00023136"/>
    </source>
</evidence>
<keyword evidence="9" id="KW-1185">Reference proteome</keyword>
<name>Q23UA9_TETTS</name>
<dbReference type="InterPro" id="IPR036259">
    <property type="entry name" value="MFS_trans_sf"/>
</dbReference>
<feature type="transmembrane region" description="Helical" evidence="7">
    <location>
        <begin position="421"/>
        <end position="438"/>
    </location>
</feature>
<dbReference type="Gene3D" id="1.20.1250.20">
    <property type="entry name" value="MFS general substrate transporter like domains"/>
    <property type="match status" value="2"/>
</dbReference>
<dbReference type="Proteomes" id="UP000009168">
    <property type="component" value="Unassembled WGS sequence"/>
</dbReference>
<protein>
    <submittedName>
        <fullName evidence="8">Oxalate/formate antiporter family transporter</fullName>
    </submittedName>
</protein>
<dbReference type="InParanoid" id="Q23UA9"/>
<feature type="transmembrane region" description="Helical" evidence="7">
    <location>
        <begin position="202"/>
        <end position="220"/>
    </location>
</feature>
<dbReference type="InterPro" id="IPR052983">
    <property type="entry name" value="MFS_Riboflavin_Transporter"/>
</dbReference>
<feature type="transmembrane region" description="Helical" evidence="7">
    <location>
        <begin position="487"/>
        <end position="504"/>
    </location>
</feature>
<evidence type="ECO:0000256" key="1">
    <source>
        <dbReference type="ARBA" id="ARBA00004141"/>
    </source>
</evidence>
<keyword evidence="2" id="KW-0813">Transport</keyword>
<gene>
    <name evidence="8" type="ORF">TTHERM_00798170</name>
</gene>
<dbReference type="eggNOG" id="KOG2504">
    <property type="taxonomic scope" value="Eukaryota"/>
</dbReference>
<evidence type="ECO:0000313" key="8">
    <source>
        <dbReference type="EMBL" id="EAS00156.1"/>
    </source>
</evidence>
<keyword evidence="5 7" id="KW-0472">Membrane</keyword>
<dbReference type="GO" id="GO:0016020">
    <property type="term" value="C:membrane"/>
    <property type="evidence" value="ECO:0007669"/>
    <property type="project" value="UniProtKB-SubCell"/>
</dbReference>
<feature type="transmembrane region" description="Helical" evidence="7">
    <location>
        <begin position="143"/>
        <end position="164"/>
    </location>
</feature>
<dbReference type="RefSeq" id="XP_001020401.1">
    <property type="nucleotide sequence ID" value="XM_001020401.1"/>
</dbReference>
<keyword evidence="4 7" id="KW-1133">Transmembrane helix</keyword>
<evidence type="ECO:0000313" key="9">
    <source>
        <dbReference type="Proteomes" id="UP000009168"/>
    </source>
</evidence>
<feature type="transmembrane region" description="Helical" evidence="7">
    <location>
        <begin position="458"/>
        <end position="475"/>
    </location>
</feature>
<keyword evidence="6" id="KW-0175">Coiled coil</keyword>
<dbReference type="HOGENOM" id="CLU_001265_59_6_1"/>
<evidence type="ECO:0000256" key="7">
    <source>
        <dbReference type="SAM" id="Phobius"/>
    </source>
</evidence>
<reference evidence="9" key="1">
    <citation type="journal article" date="2006" name="PLoS Biol.">
        <title>Macronuclear genome sequence of the ciliate Tetrahymena thermophila, a model eukaryote.</title>
        <authorList>
            <person name="Eisen J.A."/>
            <person name="Coyne R.S."/>
            <person name="Wu M."/>
            <person name="Wu D."/>
            <person name="Thiagarajan M."/>
            <person name="Wortman J.R."/>
            <person name="Badger J.H."/>
            <person name="Ren Q."/>
            <person name="Amedeo P."/>
            <person name="Jones K.M."/>
            <person name="Tallon L.J."/>
            <person name="Delcher A.L."/>
            <person name="Salzberg S.L."/>
            <person name="Silva J.C."/>
            <person name="Haas B.J."/>
            <person name="Majoros W.H."/>
            <person name="Farzad M."/>
            <person name="Carlton J.M."/>
            <person name="Smith R.K. Jr."/>
            <person name="Garg J."/>
            <person name="Pearlman R.E."/>
            <person name="Karrer K.M."/>
            <person name="Sun L."/>
            <person name="Manning G."/>
            <person name="Elde N.C."/>
            <person name="Turkewitz A.P."/>
            <person name="Asai D.J."/>
            <person name="Wilkes D.E."/>
            <person name="Wang Y."/>
            <person name="Cai H."/>
            <person name="Collins K."/>
            <person name="Stewart B.A."/>
            <person name="Lee S.R."/>
            <person name="Wilamowska K."/>
            <person name="Weinberg Z."/>
            <person name="Ruzzo W.L."/>
            <person name="Wloga D."/>
            <person name="Gaertig J."/>
            <person name="Frankel J."/>
            <person name="Tsao C.-C."/>
            <person name="Gorovsky M.A."/>
            <person name="Keeling P.J."/>
            <person name="Waller R.F."/>
            <person name="Patron N.J."/>
            <person name="Cherry J.M."/>
            <person name="Stover N.A."/>
            <person name="Krieger C.J."/>
            <person name="del Toro C."/>
            <person name="Ryder H.F."/>
            <person name="Williamson S.C."/>
            <person name="Barbeau R.A."/>
            <person name="Hamilton E.P."/>
            <person name="Orias E."/>
        </authorList>
    </citation>
    <scope>NUCLEOTIDE SEQUENCE [LARGE SCALE GENOMIC DNA]</scope>
    <source>
        <strain evidence="9">SB210</strain>
    </source>
</reference>